<dbReference type="KEGG" id="mpro:BJP34_06215"/>
<proteinExistence type="predicted"/>
<dbReference type="Pfam" id="PF03781">
    <property type="entry name" value="FGE-sulfatase"/>
    <property type="match status" value="1"/>
</dbReference>
<dbReference type="OrthoDB" id="3981129at2"/>
<dbReference type="Proteomes" id="UP000177870">
    <property type="component" value="Chromosome"/>
</dbReference>
<dbReference type="PANTHER" id="PTHR23150">
    <property type="entry name" value="SULFATASE MODIFYING FACTOR 1, 2"/>
    <property type="match status" value="1"/>
</dbReference>
<feature type="compositionally biased region" description="Low complexity" evidence="1">
    <location>
        <begin position="70"/>
        <end position="81"/>
    </location>
</feature>
<feature type="region of interest" description="Disordered" evidence="1">
    <location>
        <begin position="36"/>
        <end position="120"/>
    </location>
</feature>
<evidence type="ECO:0000313" key="4">
    <source>
        <dbReference type="Proteomes" id="UP000177870"/>
    </source>
</evidence>
<protein>
    <recommendedName>
        <fullName evidence="2">Sulfatase-modifying factor enzyme-like domain-containing protein</fullName>
    </recommendedName>
</protein>
<dbReference type="InterPro" id="IPR042095">
    <property type="entry name" value="SUMF_sf"/>
</dbReference>
<sequence>MIEEAIAILQQARFDLTAREIAEIFWLAVHLDQSIEQSEEAQQPLPQQPSQSSRVSQDQSQQPQPPSPPSRVSQDQSQQPPNKTPDIQPDTEESPLPEVKEPGAEVALASSKPKKTKQSREAIPIKVPAAVALRNSLALGRALRPLMRKVPSATETILDVEATVYQIAESNIWLPVLKPASERWLELALVVEKTTSTAVWKQTITELQHLVKHHGAFRDVRTWELRITETKVDLFPQTSTGRYDSTPYPPQVLIDPKKQRLILLVSDCISVAWRRQLIHRFLEFWGCNGLLTILQLLPERLWERTALASETPVQLHSLSPGVVNSQFIVKHWDEDDIGLFSEEGTADLGTGNSNQNKFSSVSVPVVTLEPYPLLAWSQVIAGHGNVSTVGFNFGVADSGYDSAPLAPQFWGEQNSQTPPKLGDLGGLTKTKRSGIYTSIQQRPNFDVSQDPQPQKTAVDGEPSQPQLEAPALVSRFRATASPMARRLAGLMAAAPVSLPVVQLIQQTLLPKSAQIHVAEVFMSGLLQSITPVDQDSNPDYPDYIEYEFRRGVRELLVDSVPISKTLSVIDKVSEFIANQLGLSVKDFEAYLLKPATASNDELEEKIRPFARLKAKVLGRLGGEYARLAEQLLISETPTSDYPSNKGLETIVSARKKELKQFSFEVVTVNPRGEIIKRESQQADYFTEDLGNGVDLEMVYIPAGSFLMGSPESERGSNDRERPQHQLTIPPFFLGKYQVTQAQWRAVANLPRIKRYLNPDPSKFQGDNRPVERVTWFDAVEFCVRLSKYTGTEYRLPSEAEWEYACRAGTTTPFHYGETITSRLANYNASYTYAEEAEGQYRGETTPVGSFPPNSFGLYDMHGNVWDCCADPYHSNYKGAPTDGSIWTINNHHTDYFTRRGGSWYLNPGKCRSAFRYLFGERVDFISHVGFRVARGVGRS</sequence>
<dbReference type="AlphaFoldDB" id="A0A1D8TN72"/>
<reference evidence="4" key="1">
    <citation type="submission" date="2016-10" db="EMBL/GenBank/DDBJ databases">
        <title>Comparative genomics uncovers the prolific and rare metabolic potential of the cyanobacterial genus Moorea.</title>
        <authorList>
            <person name="Leao T."/>
            <person name="Castelao G."/>
            <person name="Korobeynikov A."/>
            <person name="Monroe E.A."/>
            <person name="Podell S."/>
            <person name="Glukhov E."/>
            <person name="Allen E."/>
            <person name="Gerwick W.H."/>
            <person name="Gerwick L."/>
        </authorList>
    </citation>
    <scope>NUCLEOTIDE SEQUENCE [LARGE SCALE GENOMIC DNA]</scope>
    <source>
        <strain evidence="4">PAL-8-15-08-1</strain>
    </source>
</reference>
<dbReference type="InterPro" id="IPR051043">
    <property type="entry name" value="Sulfatase_Mod_Factor_Kinase"/>
</dbReference>
<dbReference type="Gene3D" id="3.90.1580.10">
    <property type="entry name" value="paralog of FGE (formylglycine-generating enzyme)"/>
    <property type="match status" value="1"/>
</dbReference>
<evidence type="ECO:0000313" key="3">
    <source>
        <dbReference type="EMBL" id="AOW99097.1"/>
    </source>
</evidence>
<dbReference type="STRING" id="1458985.BJP34_06215"/>
<dbReference type="RefSeq" id="WP_070391592.1">
    <property type="nucleotide sequence ID" value="NZ_CP017599.1"/>
</dbReference>
<feature type="compositionally biased region" description="Low complexity" evidence="1">
    <location>
        <begin position="42"/>
        <end position="62"/>
    </location>
</feature>
<dbReference type="EMBL" id="CP017599">
    <property type="protein sequence ID" value="AOW99097.1"/>
    <property type="molecule type" value="Genomic_DNA"/>
</dbReference>
<feature type="compositionally biased region" description="Polar residues" evidence="1">
    <location>
        <begin position="439"/>
        <end position="455"/>
    </location>
</feature>
<dbReference type="InterPro" id="IPR005532">
    <property type="entry name" value="SUMF_dom"/>
</dbReference>
<organism evidence="3 4">
    <name type="scientific">Moorena producens PAL-8-15-08-1</name>
    <dbReference type="NCBI Taxonomy" id="1458985"/>
    <lineage>
        <taxon>Bacteria</taxon>
        <taxon>Bacillati</taxon>
        <taxon>Cyanobacteriota</taxon>
        <taxon>Cyanophyceae</taxon>
        <taxon>Coleofasciculales</taxon>
        <taxon>Coleofasciculaceae</taxon>
        <taxon>Moorena</taxon>
    </lineage>
</organism>
<dbReference type="SUPFAM" id="SSF56436">
    <property type="entry name" value="C-type lectin-like"/>
    <property type="match status" value="1"/>
</dbReference>
<dbReference type="NCBIfam" id="NF041121">
    <property type="entry name" value="SAV_2336_NTERM"/>
    <property type="match status" value="1"/>
</dbReference>
<dbReference type="InterPro" id="IPR016187">
    <property type="entry name" value="CTDL_fold"/>
</dbReference>
<accession>A0A1D8TN72</accession>
<dbReference type="PANTHER" id="PTHR23150:SF19">
    <property type="entry name" value="FORMYLGLYCINE-GENERATING ENZYME"/>
    <property type="match status" value="1"/>
</dbReference>
<gene>
    <name evidence="3" type="ORF">BJP34_06215</name>
</gene>
<evidence type="ECO:0000259" key="2">
    <source>
        <dbReference type="Pfam" id="PF03781"/>
    </source>
</evidence>
<name>A0A1D8TN72_9CYAN</name>
<dbReference type="InterPro" id="IPR047738">
    <property type="entry name" value="SAV_2336-like_N"/>
</dbReference>
<feature type="domain" description="Sulfatase-modifying factor enzyme-like" evidence="2">
    <location>
        <begin position="696"/>
        <end position="934"/>
    </location>
</feature>
<dbReference type="GO" id="GO:0120147">
    <property type="term" value="F:formylglycine-generating oxidase activity"/>
    <property type="evidence" value="ECO:0007669"/>
    <property type="project" value="TreeGrafter"/>
</dbReference>
<feature type="region of interest" description="Disordered" evidence="1">
    <location>
        <begin position="439"/>
        <end position="466"/>
    </location>
</feature>
<evidence type="ECO:0000256" key="1">
    <source>
        <dbReference type="SAM" id="MobiDB-lite"/>
    </source>
</evidence>